<keyword evidence="1" id="KW-0812">Transmembrane</keyword>
<dbReference type="Proteomes" id="UP000184533">
    <property type="component" value="Unassembled WGS sequence"/>
</dbReference>
<dbReference type="AlphaFoldDB" id="A0A1M5EYU6"/>
<proteinExistence type="predicted"/>
<name>A0A1M5EYU6_9HYPH</name>
<dbReference type="OrthoDB" id="7359303at2"/>
<dbReference type="EMBL" id="FQVC01000015">
    <property type="protein sequence ID" value="SHF84326.1"/>
    <property type="molecule type" value="Genomic_DNA"/>
</dbReference>
<accession>A0A1M5EYU6</accession>
<dbReference type="InterPro" id="IPR008407">
    <property type="entry name" value="Brnchd-chn_aa_trnsp_AzlD"/>
</dbReference>
<sequence length="102" mass="10342">MLTSPEALFAIAGMAIVTLLVKAGGLLLADRLPRHGFAASWLRHIPGAVLASLVAPAIVTGSAAELLAALATALVFFVTRNLFAAMAAGVAGVYFARLALGI</sequence>
<feature type="transmembrane region" description="Helical" evidence="1">
    <location>
        <begin position="82"/>
        <end position="100"/>
    </location>
</feature>
<evidence type="ECO:0000313" key="3">
    <source>
        <dbReference type="Proteomes" id="UP000184533"/>
    </source>
</evidence>
<feature type="transmembrane region" description="Helical" evidence="1">
    <location>
        <begin position="49"/>
        <end position="76"/>
    </location>
</feature>
<gene>
    <name evidence="2" type="ORF">SAMN02745223_03685</name>
</gene>
<evidence type="ECO:0000313" key="2">
    <source>
        <dbReference type="EMBL" id="SHF84326.1"/>
    </source>
</evidence>
<reference evidence="2 3" key="1">
    <citation type="submission" date="2016-11" db="EMBL/GenBank/DDBJ databases">
        <authorList>
            <person name="Jaros S."/>
            <person name="Januszkiewicz K."/>
            <person name="Wedrychowicz H."/>
        </authorList>
    </citation>
    <scope>NUCLEOTIDE SEQUENCE [LARGE SCALE GENOMIC DNA]</scope>
    <source>
        <strain evidence="2 3">DSM 17137</strain>
    </source>
</reference>
<protein>
    <submittedName>
        <fullName evidence="2">Branched-chain amino acid transport protein</fullName>
    </submittedName>
</protein>
<keyword evidence="1" id="KW-0472">Membrane</keyword>
<feature type="transmembrane region" description="Helical" evidence="1">
    <location>
        <begin position="6"/>
        <end position="28"/>
    </location>
</feature>
<organism evidence="2 3">
    <name type="scientific">Devosia limi DSM 17137</name>
    <dbReference type="NCBI Taxonomy" id="1121477"/>
    <lineage>
        <taxon>Bacteria</taxon>
        <taxon>Pseudomonadati</taxon>
        <taxon>Pseudomonadota</taxon>
        <taxon>Alphaproteobacteria</taxon>
        <taxon>Hyphomicrobiales</taxon>
        <taxon>Devosiaceae</taxon>
        <taxon>Devosia</taxon>
    </lineage>
</organism>
<dbReference type="Pfam" id="PF05437">
    <property type="entry name" value="AzlD"/>
    <property type="match status" value="1"/>
</dbReference>
<dbReference type="RefSeq" id="WP_052950382.1">
    <property type="nucleotide sequence ID" value="NZ_FQVC01000015.1"/>
</dbReference>
<keyword evidence="1" id="KW-1133">Transmembrane helix</keyword>
<evidence type="ECO:0000256" key="1">
    <source>
        <dbReference type="SAM" id="Phobius"/>
    </source>
</evidence>